<evidence type="ECO:0000313" key="3">
    <source>
        <dbReference type="Proteomes" id="UP000256845"/>
    </source>
</evidence>
<organism evidence="2 3">
    <name type="scientific">Aestuariispira insulae</name>
    <dbReference type="NCBI Taxonomy" id="1461337"/>
    <lineage>
        <taxon>Bacteria</taxon>
        <taxon>Pseudomonadati</taxon>
        <taxon>Pseudomonadota</taxon>
        <taxon>Alphaproteobacteria</taxon>
        <taxon>Rhodospirillales</taxon>
        <taxon>Kiloniellaceae</taxon>
        <taxon>Aestuariispira</taxon>
    </lineage>
</organism>
<feature type="transmembrane region" description="Helical" evidence="1">
    <location>
        <begin position="43"/>
        <end position="62"/>
    </location>
</feature>
<keyword evidence="3" id="KW-1185">Reference proteome</keyword>
<evidence type="ECO:0000313" key="2">
    <source>
        <dbReference type="EMBL" id="RED44678.1"/>
    </source>
</evidence>
<gene>
    <name evidence="2" type="ORF">DFP90_11440</name>
</gene>
<dbReference type="Proteomes" id="UP000256845">
    <property type="component" value="Unassembled WGS sequence"/>
</dbReference>
<evidence type="ECO:0000256" key="1">
    <source>
        <dbReference type="SAM" id="Phobius"/>
    </source>
</evidence>
<proteinExistence type="predicted"/>
<protein>
    <submittedName>
        <fullName evidence="2">Uncharacterized protein</fullName>
    </submittedName>
</protein>
<dbReference type="AlphaFoldDB" id="A0A3D9H581"/>
<keyword evidence="1" id="KW-1133">Transmembrane helix</keyword>
<reference evidence="2 3" key="1">
    <citation type="submission" date="2018-07" db="EMBL/GenBank/DDBJ databases">
        <title>Genomic Encyclopedia of Type Strains, Phase III (KMG-III): the genomes of soil and plant-associated and newly described type strains.</title>
        <authorList>
            <person name="Whitman W."/>
        </authorList>
    </citation>
    <scope>NUCLEOTIDE SEQUENCE [LARGE SCALE GENOMIC DNA]</scope>
    <source>
        <strain evidence="2 3">CECT 8488</strain>
    </source>
</reference>
<dbReference type="RefSeq" id="WP_115939002.1">
    <property type="nucleotide sequence ID" value="NZ_QRDW01000014.1"/>
</dbReference>
<name>A0A3D9H581_9PROT</name>
<comment type="caution">
    <text evidence="2">The sequence shown here is derived from an EMBL/GenBank/DDBJ whole genome shotgun (WGS) entry which is preliminary data.</text>
</comment>
<accession>A0A3D9H581</accession>
<dbReference type="EMBL" id="QRDW01000014">
    <property type="protein sequence ID" value="RED44678.1"/>
    <property type="molecule type" value="Genomic_DNA"/>
</dbReference>
<keyword evidence="1" id="KW-0472">Membrane</keyword>
<sequence>MSRLTKCDKYPRQNIYGREQQSLSSGHLQHDEKDNSFEVMKGLLVALFFSVIFWGTILFFSLG</sequence>
<keyword evidence="1" id="KW-0812">Transmembrane</keyword>